<protein>
    <submittedName>
        <fullName evidence="7">Cyclopropane-fatty-acyl-phospholipid synthase family protein</fullName>
        <ecNumber evidence="7">2.1.1.-</ecNumber>
    </submittedName>
</protein>
<keyword evidence="4" id="KW-0949">S-adenosyl-L-methionine</keyword>
<dbReference type="InterPro" id="IPR050723">
    <property type="entry name" value="CFA/CMAS"/>
</dbReference>
<evidence type="ECO:0000256" key="5">
    <source>
        <dbReference type="ARBA" id="ARBA00023098"/>
    </source>
</evidence>
<evidence type="ECO:0000313" key="7">
    <source>
        <dbReference type="EMBL" id="MEX0468703.1"/>
    </source>
</evidence>
<proteinExistence type="inferred from homology"/>
<dbReference type="SMART" id="SM00828">
    <property type="entry name" value="PKS_MT"/>
    <property type="match status" value="1"/>
</dbReference>
<dbReference type="PANTHER" id="PTHR43667">
    <property type="entry name" value="CYCLOPROPANE-FATTY-ACYL-PHOSPHOLIPID SYNTHASE"/>
    <property type="match status" value="1"/>
</dbReference>
<keyword evidence="5" id="KW-0443">Lipid metabolism</keyword>
<dbReference type="Proteomes" id="UP001556709">
    <property type="component" value="Unassembled WGS sequence"/>
</dbReference>
<dbReference type="GO" id="GO:0032259">
    <property type="term" value="P:methylation"/>
    <property type="evidence" value="ECO:0007669"/>
    <property type="project" value="UniProtKB-KW"/>
</dbReference>
<dbReference type="GO" id="GO:0008168">
    <property type="term" value="F:methyltransferase activity"/>
    <property type="evidence" value="ECO:0007669"/>
    <property type="project" value="UniProtKB-KW"/>
</dbReference>
<gene>
    <name evidence="7" type="ORF">V6X73_03030</name>
</gene>
<dbReference type="EC" id="2.1.1.-" evidence="7"/>
<feature type="domain" description="Polyketide synthase-like methyltransferase" evidence="6">
    <location>
        <begin position="118"/>
        <end position="394"/>
    </location>
</feature>
<dbReference type="CDD" id="cd02440">
    <property type="entry name" value="AdoMet_MTases"/>
    <property type="match status" value="1"/>
</dbReference>
<organism evidence="7 8">
    <name type="scientific">Spiribacter pallidus</name>
    <dbReference type="NCBI Taxonomy" id="1987936"/>
    <lineage>
        <taxon>Bacteria</taxon>
        <taxon>Pseudomonadati</taxon>
        <taxon>Pseudomonadota</taxon>
        <taxon>Gammaproteobacteria</taxon>
        <taxon>Chromatiales</taxon>
        <taxon>Ectothiorhodospiraceae</taxon>
        <taxon>Spiribacter</taxon>
    </lineage>
</organism>
<evidence type="ECO:0000256" key="2">
    <source>
        <dbReference type="ARBA" id="ARBA00022603"/>
    </source>
</evidence>
<evidence type="ECO:0000256" key="3">
    <source>
        <dbReference type="ARBA" id="ARBA00022679"/>
    </source>
</evidence>
<comment type="similarity">
    <text evidence="1">Belongs to the CFA/CMAS family.</text>
</comment>
<evidence type="ECO:0000259" key="6">
    <source>
        <dbReference type="SMART" id="SM00828"/>
    </source>
</evidence>
<evidence type="ECO:0000313" key="8">
    <source>
        <dbReference type="Proteomes" id="UP001556709"/>
    </source>
</evidence>
<dbReference type="PANTHER" id="PTHR43667:SF1">
    <property type="entry name" value="CYCLOPROPANE-FATTY-ACYL-PHOSPHOLIPID SYNTHASE"/>
    <property type="match status" value="1"/>
</dbReference>
<comment type="caution">
    <text evidence="7">The sequence shown here is derived from an EMBL/GenBank/DDBJ whole genome shotgun (WGS) entry which is preliminary data.</text>
</comment>
<evidence type="ECO:0000256" key="1">
    <source>
        <dbReference type="ARBA" id="ARBA00010815"/>
    </source>
</evidence>
<keyword evidence="8" id="KW-1185">Reference proteome</keyword>
<dbReference type="InterPro" id="IPR029063">
    <property type="entry name" value="SAM-dependent_MTases_sf"/>
</dbReference>
<dbReference type="InterPro" id="IPR003333">
    <property type="entry name" value="CMAS"/>
</dbReference>
<dbReference type="Pfam" id="PF02353">
    <property type="entry name" value="CMAS"/>
    <property type="match status" value="1"/>
</dbReference>
<keyword evidence="2 7" id="KW-0489">Methyltransferase</keyword>
<keyword evidence="3 7" id="KW-0808">Transferase</keyword>
<accession>A0ABV3TAP4</accession>
<dbReference type="InterPro" id="IPR020803">
    <property type="entry name" value="MeTfrase_dom"/>
</dbReference>
<dbReference type="PIRSF" id="PIRSF003085">
    <property type="entry name" value="CMAS"/>
    <property type="match status" value="1"/>
</dbReference>
<dbReference type="Gene3D" id="3.40.50.150">
    <property type="entry name" value="Vaccinia Virus protein VP39"/>
    <property type="match status" value="1"/>
</dbReference>
<sequence length="395" mass="45170">MLEKILEEGVRNGSLDFKAADGRRGRYGDGEPVAEVTLHDPAIERRLVADPDFMLGQTYMEGAWSTPDLRTLLDVLMGNFARQAPGQGQRVLQPVLRLLQQWNRRAASRRNVAHHYDLDESLFRRFLDRDLQYSCAYWDDGVDDLEAAQAAKRALIRRKLCLAPEQTVLDIGCGWGGLAIELAEQAGAQVVGLTLSREQARVARQRVADRGLDDRVAIRMQDYRDVPERFDRIVSVGMFEHVGARYYDTYFNAVHRHLSADGIALVHTIGRTGRPGVTNPWIRRYIFPGGYIPALSEVASAVERQQLLCSDLEVLRMHYAYTLAAWFARFQAVRDAVCREKGERFCRMWEFYLAASEMAFRHRGLVVFHFQLARDQHAVPRTRDYLWQQGQPVSC</sequence>
<evidence type="ECO:0000256" key="4">
    <source>
        <dbReference type="ARBA" id="ARBA00022691"/>
    </source>
</evidence>
<dbReference type="EMBL" id="JBAKFM010000001">
    <property type="protein sequence ID" value="MEX0468703.1"/>
    <property type="molecule type" value="Genomic_DNA"/>
</dbReference>
<reference evidence="7 8" key="1">
    <citation type="submission" date="2024-02" db="EMBL/GenBank/DDBJ databases">
        <title>New especies of Spiribacter isolated from saline water.</title>
        <authorList>
            <person name="Leon M.J."/>
            <person name="De La Haba R."/>
            <person name="Sanchez-Porro C."/>
            <person name="Ventosa A."/>
        </authorList>
    </citation>
    <scope>NUCLEOTIDE SEQUENCE [LARGE SCALE GENOMIC DNA]</scope>
    <source>
        <strain evidence="8">ag22IC6-390</strain>
    </source>
</reference>
<dbReference type="RefSeq" id="WP_367957801.1">
    <property type="nucleotide sequence ID" value="NZ_JBAKFK010000001.1"/>
</dbReference>
<name>A0ABV3TAP4_9GAMM</name>
<dbReference type="SUPFAM" id="SSF53335">
    <property type="entry name" value="S-adenosyl-L-methionine-dependent methyltransferases"/>
    <property type="match status" value="1"/>
</dbReference>